<dbReference type="RefSeq" id="WP_210594975.1">
    <property type="nucleotide sequence ID" value="NZ_JAGKSQ010000001.1"/>
</dbReference>
<evidence type="ECO:0000256" key="2">
    <source>
        <dbReference type="ARBA" id="ARBA00010199"/>
    </source>
</evidence>
<dbReference type="PANTHER" id="PTHR42925">
    <property type="entry name" value="MULTIDRUG AND TOXIN EFFLUX PROTEIN MATE FAMILY"/>
    <property type="match status" value="1"/>
</dbReference>
<dbReference type="AlphaFoldDB" id="A0A940WRY4"/>
<dbReference type="PANTHER" id="PTHR42925:SF1">
    <property type="entry name" value="VIRULENCE FACTOR MVIN"/>
    <property type="match status" value="1"/>
</dbReference>
<feature type="transmembrane region" description="Helical" evidence="8">
    <location>
        <begin position="51"/>
        <end position="77"/>
    </location>
</feature>
<dbReference type="InterPro" id="IPR002528">
    <property type="entry name" value="MATE_fam"/>
</dbReference>
<dbReference type="EMBL" id="JAGKSQ010000001">
    <property type="protein sequence ID" value="MBP3949592.1"/>
    <property type="molecule type" value="Genomic_DNA"/>
</dbReference>
<accession>A0A940WRY4</accession>
<feature type="transmembrane region" description="Helical" evidence="8">
    <location>
        <begin position="131"/>
        <end position="153"/>
    </location>
</feature>
<keyword evidence="6 8" id="KW-1133">Transmembrane helix</keyword>
<feature type="transmembrane region" description="Helical" evidence="8">
    <location>
        <begin position="162"/>
        <end position="181"/>
    </location>
</feature>
<evidence type="ECO:0000256" key="1">
    <source>
        <dbReference type="ARBA" id="ARBA00004651"/>
    </source>
</evidence>
<sequence length="459" mass="50631">MSSTKKNIRNLSLFALTWPIFIEIMLHMIMGNADTLMLSQYSDDAVAAVGVANQILMFVIVMFGFIATGTSVLVAQFLGADQEIESGKVAVVSIAANLVLGILLGIFLIFAGPKVLLAMGLPEALLPQASMYLMIVGGFSFLQSVFMTIGAILRSYQFTKDVMYITIGMNILNILGNYLFIFGALGFPVLGVTGVAISTVVSRIIGLLVICFILHKRIKNNLPFSFLFKRFPKRQLRDLLKIGIPSAGEQLFYNGSQLIITYFILKIGAEALTTKVYAQNIIMFALLFGIAIGQGTQIIVGYQIGAQQIEAAYKRCIRSLKMAIVVSILLSGIFYLVSNPILHIFTDDKEIVALGSLLILLNIILEPGRSFNLVVINCLRAAGDVKYPVYLAVLSMWGISIPVAYFFGIYLEWGLVGIWMGMIADEWLRGFLMLMRWKGGKWRQMAFVQSKKEESALSS</sequence>
<evidence type="ECO:0000313" key="10">
    <source>
        <dbReference type="Proteomes" id="UP000678228"/>
    </source>
</evidence>
<comment type="similarity">
    <text evidence="2">Belongs to the multi antimicrobial extrusion (MATE) (TC 2.A.66.1) family.</text>
</comment>
<reference evidence="9" key="1">
    <citation type="submission" date="2021-03" db="EMBL/GenBank/DDBJ databases">
        <title>Bacillus suaedae sp. nov., isolated from Suaeda aralocaspica.</title>
        <authorList>
            <person name="Lei R.F.R."/>
        </authorList>
    </citation>
    <scope>NUCLEOTIDE SEQUENCE</scope>
    <source>
        <strain evidence="9">YZJH907-2</strain>
    </source>
</reference>
<feature type="transmembrane region" description="Helical" evidence="8">
    <location>
        <begin position="251"/>
        <end position="269"/>
    </location>
</feature>
<keyword evidence="4" id="KW-1003">Cell membrane</keyword>
<keyword evidence="5 8" id="KW-0812">Transmembrane</keyword>
<dbReference type="Pfam" id="PF01554">
    <property type="entry name" value="MatE"/>
    <property type="match status" value="2"/>
</dbReference>
<dbReference type="CDD" id="cd13134">
    <property type="entry name" value="MATE_like_8"/>
    <property type="match status" value="1"/>
</dbReference>
<name>A0A940WRY4_9BACI</name>
<feature type="transmembrane region" description="Helical" evidence="8">
    <location>
        <begin position="187"/>
        <end position="214"/>
    </location>
</feature>
<feature type="transmembrane region" description="Helical" evidence="8">
    <location>
        <begin position="281"/>
        <end position="302"/>
    </location>
</feature>
<feature type="transmembrane region" description="Helical" evidence="8">
    <location>
        <begin position="12"/>
        <end position="31"/>
    </location>
</feature>
<dbReference type="NCBIfam" id="TIGR00797">
    <property type="entry name" value="matE"/>
    <property type="match status" value="1"/>
</dbReference>
<comment type="caution">
    <text evidence="9">The sequence shown here is derived from an EMBL/GenBank/DDBJ whole genome shotgun (WGS) entry which is preliminary data.</text>
</comment>
<feature type="transmembrane region" description="Helical" evidence="8">
    <location>
        <begin position="389"/>
        <end position="410"/>
    </location>
</feature>
<gene>
    <name evidence="9" type="ORF">J7W16_00505</name>
</gene>
<comment type="subcellular location">
    <subcellularLocation>
        <location evidence="1">Cell membrane</location>
        <topology evidence="1">Multi-pass membrane protein</topology>
    </subcellularLocation>
</comment>
<proteinExistence type="inferred from homology"/>
<evidence type="ECO:0000256" key="8">
    <source>
        <dbReference type="SAM" id="Phobius"/>
    </source>
</evidence>
<dbReference type="PIRSF" id="PIRSF006603">
    <property type="entry name" value="DinF"/>
    <property type="match status" value="1"/>
</dbReference>
<feature type="transmembrane region" description="Helical" evidence="8">
    <location>
        <begin position="89"/>
        <end position="111"/>
    </location>
</feature>
<evidence type="ECO:0000256" key="5">
    <source>
        <dbReference type="ARBA" id="ARBA00022692"/>
    </source>
</evidence>
<evidence type="ECO:0000256" key="4">
    <source>
        <dbReference type="ARBA" id="ARBA00022475"/>
    </source>
</evidence>
<keyword evidence="10" id="KW-1185">Reference proteome</keyword>
<keyword evidence="7 8" id="KW-0472">Membrane</keyword>
<evidence type="ECO:0000256" key="3">
    <source>
        <dbReference type="ARBA" id="ARBA00022448"/>
    </source>
</evidence>
<keyword evidence="3" id="KW-0813">Transport</keyword>
<evidence type="ECO:0000313" key="9">
    <source>
        <dbReference type="EMBL" id="MBP3949592.1"/>
    </source>
</evidence>
<protein>
    <submittedName>
        <fullName evidence="9">MATE family efflux transporter</fullName>
    </submittedName>
</protein>
<feature type="transmembrane region" description="Helical" evidence="8">
    <location>
        <begin position="323"/>
        <end position="345"/>
    </location>
</feature>
<evidence type="ECO:0000256" key="6">
    <source>
        <dbReference type="ARBA" id="ARBA00022989"/>
    </source>
</evidence>
<organism evidence="9 10">
    <name type="scientific">Halalkalibacter suaedae</name>
    <dbReference type="NCBI Taxonomy" id="2822140"/>
    <lineage>
        <taxon>Bacteria</taxon>
        <taxon>Bacillati</taxon>
        <taxon>Bacillota</taxon>
        <taxon>Bacilli</taxon>
        <taxon>Bacillales</taxon>
        <taxon>Bacillaceae</taxon>
        <taxon>Halalkalibacter</taxon>
    </lineage>
</organism>
<dbReference type="InterPro" id="IPR047135">
    <property type="entry name" value="YsiQ"/>
</dbReference>
<dbReference type="GO" id="GO:0005886">
    <property type="term" value="C:plasma membrane"/>
    <property type="evidence" value="ECO:0007669"/>
    <property type="project" value="UniProtKB-SubCell"/>
</dbReference>
<feature type="transmembrane region" description="Helical" evidence="8">
    <location>
        <begin position="351"/>
        <end position="368"/>
    </location>
</feature>
<dbReference type="Proteomes" id="UP000678228">
    <property type="component" value="Unassembled WGS sequence"/>
</dbReference>
<feature type="transmembrane region" description="Helical" evidence="8">
    <location>
        <begin position="416"/>
        <end position="435"/>
    </location>
</feature>
<dbReference type="GO" id="GO:0015297">
    <property type="term" value="F:antiporter activity"/>
    <property type="evidence" value="ECO:0007669"/>
    <property type="project" value="InterPro"/>
</dbReference>
<dbReference type="InterPro" id="IPR048279">
    <property type="entry name" value="MdtK-like"/>
</dbReference>
<evidence type="ECO:0000256" key="7">
    <source>
        <dbReference type="ARBA" id="ARBA00023136"/>
    </source>
</evidence>
<dbReference type="GO" id="GO:0042910">
    <property type="term" value="F:xenobiotic transmembrane transporter activity"/>
    <property type="evidence" value="ECO:0007669"/>
    <property type="project" value="InterPro"/>
</dbReference>